<dbReference type="NCBIfam" id="NF041494">
    <property type="entry name" value="MobH"/>
    <property type="match status" value="1"/>
</dbReference>
<dbReference type="PATRIC" id="fig|1796491.3.peg.3495"/>
<evidence type="ECO:0000259" key="2">
    <source>
        <dbReference type="Pfam" id="PF07514"/>
    </source>
</evidence>
<feature type="compositionally biased region" description="Polar residues" evidence="1">
    <location>
        <begin position="481"/>
        <end position="491"/>
    </location>
</feature>
<sequence>MTTFVDRWLIRLGLLPEPSLAVAVSLAALDEKARAKRLEAMRDVPRYPPFMEGLPVRSPLALLGTQEELTKGVQQLIANRELLDDHYNPAMLRLAQFVHMLPASQMHHHRGAGGLLRHSLEVGFWALQQTEGKLIRGVITPQKRRLIEPRWRLAAFLAGICHDLGKVVTDFTVTDREGGLKWRPYMQDLYQWADKNQVESYFIHWTEGRGRNHTNVSSTLIESVVSRKTLDWISEGSTDVMIWLTESLNNNPGSSNQIHNFVVRADQLSVERDLKSMGAAMAGYEIGVPIERYLTDTMRRLVKEGLWRINEPSARVWNINGTTYLVWPMAGEEIARRTQEENLPGLPKTPDGILDMMVEREIAFLREDGGDDPFFYIAPDVVTEKIPAMRMRAIRLRDEALISTLPILPIAGKIYSSKTDPQDTAIEAIEQESVVANTDATSQSVPGPTAHLDKSDVEVKESQSVRSTPAAHLSESGADAAQSQHLSSTSVKRVEKTPINLNSLDCGTGEAIRLLVADFDSGMKSFAELGIKQPDGSVYLKWPEAFAGYGPAPKEILDYFSENGWLIPASDVAKIGDAHFSDGVAKAIGLTADIGEFFITAKPSGRKKTKSAPEPALPVLIQAVAVPAANYPGVTPRTALIAANVDAVVAKQIRAPAKRKTKAAGEIGVKTKPKAGDKKTRATINPDSGNGIRRARHDKQKNGASIEKKHIEVYMGQYKDGAWFASSCDIPWLAAEGESCTGVMLEINQIVMAFEKNGGQAVAFPLAWRSATEEA</sequence>
<protein>
    <submittedName>
        <fullName evidence="3">Relaxase</fullName>
    </submittedName>
</protein>
<feature type="region of interest" description="Disordered" evidence="1">
    <location>
        <begin position="672"/>
        <end position="703"/>
    </location>
</feature>
<evidence type="ECO:0000313" key="3">
    <source>
        <dbReference type="EMBL" id="KXS30692.1"/>
    </source>
</evidence>
<dbReference type="EMBL" id="LSLI01000166">
    <property type="protein sequence ID" value="KXS30692.1"/>
    <property type="molecule type" value="Genomic_DNA"/>
</dbReference>
<reference evidence="3 4" key="2">
    <citation type="submission" date="2016-03" db="EMBL/GenBank/DDBJ databases">
        <title>New uncultured bacterium of the family Gallionellaceae from acid mine drainage: description and reconstruction of genome based on metagenomic analysis of microbial community.</title>
        <authorList>
            <person name="Kadnikov V."/>
            <person name="Ivasenko D."/>
            <person name="Beletsky A."/>
            <person name="Mardanov A."/>
            <person name="Danilova E."/>
            <person name="Pimenov N."/>
            <person name="Karnachuk O."/>
            <person name="Ravin N."/>
        </authorList>
    </citation>
    <scope>NUCLEOTIDE SEQUENCE [LARGE SCALE GENOMIC DNA]</scope>
    <source>
        <strain evidence="3">ShG14-8</strain>
    </source>
</reference>
<accession>A0A139BNZ5</accession>
<dbReference type="Pfam" id="PF07514">
    <property type="entry name" value="TraI_2"/>
    <property type="match status" value="1"/>
</dbReference>
<feature type="domain" description="Uncharacterised" evidence="2">
    <location>
        <begin position="61"/>
        <end position="369"/>
    </location>
</feature>
<proteinExistence type="predicted"/>
<dbReference type="Proteomes" id="UP000070578">
    <property type="component" value="Unassembled WGS sequence"/>
</dbReference>
<evidence type="ECO:0000313" key="4">
    <source>
        <dbReference type="Proteomes" id="UP000070578"/>
    </source>
</evidence>
<dbReference type="AlphaFoldDB" id="A0A139BNZ5"/>
<reference evidence="3 4" key="1">
    <citation type="submission" date="2016-02" db="EMBL/GenBank/DDBJ databases">
        <authorList>
            <person name="Wen L."/>
            <person name="He K."/>
            <person name="Yang H."/>
        </authorList>
    </citation>
    <scope>NUCLEOTIDE SEQUENCE [LARGE SCALE GENOMIC DNA]</scope>
    <source>
        <strain evidence="3">ShG14-8</strain>
    </source>
</reference>
<gene>
    <name evidence="3" type="ORF">AWT59_3184</name>
</gene>
<dbReference type="Gene3D" id="1.10.3210.40">
    <property type="match status" value="1"/>
</dbReference>
<evidence type="ECO:0000256" key="1">
    <source>
        <dbReference type="SAM" id="MobiDB-lite"/>
    </source>
</evidence>
<dbReference type="InterPro" id="IPR011119">
    <property type="entry name" value="Unchr_helicase_relaxase_TraI"/>
</dbReference>
<feature type="region of interest" description="Disordered" evidence="1">
    <location>
        <begin position="462"/>
        <end position="491"/>
    </location>
</feature>
<organism evidence="3 4">
    <name type="scientific">Candidatus Gallionella acididurans</name>
    <dbReference type="NCBI Taxonomy" id="1796491"/>
    <lineage>
        <taxon>Bacteria</taxon>
        <taxon>Pseudomonadati</taxon>
        <taxon>Pseudomonadota</taxon>
        <taxon>Betaproteobacteria</taxon>
        <taxon>Nitrosomonadales</taxon>
        <taxon>Gallionellaceae</taxon>
        <taxon>Gallionella</taxon>
    </lineage>
</organism>
<name>A0A139BNZ5_9PROT</name>
<comment type="caution">
    <text evidence="3">The sequence shown here is derived from an EMBL/GenBank/DDBJ whole genome shotgun (WGS) entry which is preliminary data.</text>
</comment>